<keyword evidence="8" id="KW-1185">Reference proteome</keyword>
<evidence type="ECO:0000313" key="8">
    <source>
        <dbReference type="Proteomes" id="UP000322976"/>
    </source>
</evidence>
<dbReference type="NCBIfam" id="NF037982">
    <property type="entry name" value="Nramp_1"/>
    <property type="match status" value="1"/>
</dbReference>
<evidence type="ECO:0000256" key="6">
    <source>
        <dbReference type="SAM" id="Phobius"/>
    </source>
</evidence>
<feature type="transmembrane region" description="Helical" evidence="6">
    <location>
        <begin position="118"/>
        <end position="138"/>
    </location>
</feature>
<evidence type="ECO:0000256" key="3">
    <source>
        <dbReference type="ARBA" id="ARBA00022692"/>
    </source>
</evidence>
<evidence type="ECO:0000313" key="7">
    <source>
        <dbReference type="EMBL" id="TZE82796.1"/>
    </source>
</evidence>
<organism evidence="7 8">
    <name type="scientific">Calorimonas adulescens</name>
    <dbReference type="NCBI Taxonomy" id="2606906"/>
    <lineage>
        <taxon>Bacteria</taxon>
        <taxon>Bacillati</taxon>
        <taxon>Bacillota</taxon>
        <taxon>Clostridia</taxon>
        <taxon>Thermoanaerobacterales</taxon>
        <taxon>Thermoanaerobacteraceae</taxon>
        <taxon>Calorimonas</taxon>
    </lineage>
</organism>
<evidence type="ECO:0000256" key="2">
    <source>
        <dbReference type="ARBA" id="ARBA00022448"/>
    </source>
</evidence>
<dbReference type="RefSeq" id="WP_149544710.1">
    <property type="nucleotide sequence ID" value="NZ_VTPS01000004.1"/>
</dbReference>
<dbReference type="Proteomes" id="UP000322976">
    <property type="component" value="Unassembled WGS sequence"/>
</dbReference>
<dbReference type="AlphaFoldDB" id="A0A5D8QG22"/>
<feature type="transmembrane region" description="Helical" evidence="6">
    <location>
        <begin position="189"/>
        <end position="209"/>
    </location>
</feature>
<dbReference type="GO" id="GO:0034755">
    <property type="term" value="P:iron ion transmembrane transport"/>
    <property type="evidence" value="ECO:0007669"/>
    <property type="project" value="TreeGrafter"/>
</dbReference>
<feature type="transmembrane region" description="Helical" evidence="6">
    <location>
        <begin position="323"/>
        <end position="342"/>
    </location>
</feature>
<evidence type="ECO:0000256" key="4">
    <source>
        <dbReference type="ARBA" id="ARBA00022989"/>
    </source>
</evidence>
<evidence type="ECO:0000256" key="5">
    <source>
        <dbReference type="ARBA" id="ARBA00023136"/>
    </source>
</evidence>
<feature type="transmembrane region" description="Helical" evidence="6">
    <location>
        <begin position="280"/>
        <end position="303"/>
    </location>
</feature>
<feature type="transmembrane region" description="Helical" evidence="6">
    <location>
        <begin position="349"/>
        <end position="369"/>
    </location>
</feature>
<keyword evidence="2" id="KW-0813">Transport</keyword>
<keyword evidence="5 6" id="KW-0472">Membrane</keyword>
<dbReference type="PANTHER" id="PTHR11706:SF33">
    <property type="entry name" value="NATURAL RESISTANCE-ASSOCIATED MACROPHAGE PROTEIN 2"/>
    <property type="match status" value="1"/>
</dbReference>
<feature type="transmembrane region" description="Helical" evidence="6">
    <location>
        <begin position="389"/>
        <end position="410"/>
    </location>
</feature>
<proteinExistence type="predicted"/>
<dbReference type="Pfam" id="PF01566">
    <property type="entry name" value="Nramp"/>
    <property type="match status" value="1"/>
</dbReference>
<feature type="transmembrane region" description="Helical" evidence="6">
    <location>
        <begin position="87"/>
        <end position="106"/>
    </location>
</feature>
<feature type="transmembrane region" description="Helical" evidence="6">
    <location>
        <begin position="49"/>
        <end position="66"/>
    </location>
</feature>
<dbReference type="GO" id="GO:0005886">
    <property type="term" value="C:plasma membrane"/>
    <property type="evidence" value="ECO:0007669"/>
    <property type="project" value="TreeGrafter"/>
</dbReference>
<keyword evidence="4 6" id="KW-1133">Transmembrane helix</keyword>
<dbReference type="GO" id="GO:0005384">
    <property type="term" value="F:manganese ion transmembrane transporter activity"/>
    <property type="evidence" value="ECO:0007669"/>
    <property type="project" value="TreeGrafter"/>
</dbReference>
<reference evidence="7 8" key="1">
    <citation type="submission" date="2019-08" db="EMBL/GenBank/DDBJ databases">
        <title>Calorimonas adulescens gen. nov., sp. nov., an anaerobic thermophilic bacterium from Sakhalin hot spring.</title>
        <authorList>
            <person name="Khomyakova M.A."/>
            <person name="Merkel A.Y."/>
            <person name="Novikov A."/>
            <person name="Bonch-Osmolovskaya E.A."/>
            <person name="Slobodkin A.I."/>
        </authorList>
    </citation>
    <scope>NUCLEOTIDE SEQUENCE [LARGE SCALE GENOMIC DNA]</scope>
    <source>
        <strain evidence="7 8">A05MB</strain>
    </source>
</reference>
<name>A0A5D8QG22_9THEO</name>
<feature type="transmembrane region" description="Helical" evidence="6">
    <location>
        <begin position="150"/>
        <end position="169"/>
    </location>
</feature>
<dbReference type="EMBL" id="VTPS01000004">
    <property type="protein sequence ID" value="TZE82796.1"/>
    <property type="molecule type" value="Genomic_DNA"/>
</dbReference>
<sequence>MRAGDNKLKNILTFLSIIGPGLVAAAAGDDAGGIATYATVGSAYGYKMLWGLLFMTFSLAVAQEMCSRMGTVTGKGLSALIREQFGVRWTFLAMLALLIANITIIISEFAGIAASMELFGISKYISVPIMAIIIWFIVIRGNYTSVEKFFLSLSLALFTYIITAFIVKPDWNIVLHDTFVPSFEWDRDFIQLFIGMVGTTIAPWMQFFLQSSIVDKGITIKHYKYERLDVYTGAIMADFIAFFIIVTTAATLNTHGISINTAADAAIALRPLAGKYATFLFGIGLFGASVMAASVLPLSTSYVICEAFGWESGLDNKFSEAPIFYSLYTILIIIGAGVITLFSVNLIEVMLVSQVINGILVPIILIFIIKLANNKELMGEYVNSKTFNIIAWITAVFIIILTVLLLLFSVI</sequence>
<comment type="subcellular location">
    <subcellularLocation>
        <location evidence="1">Membrane</location>
        <topology evidence="1">Multi-pass membrane protein</topology>
    </subcellularLocation>
</comment>
<dbReference type="InterPro" id="IPR001046">
    <property type="entry name" value="NRAMP_fam"/>
</dbReference>
<evidence type="ECO:0000256" key="1">
    <source>
        <dbReference type="ARBA" id="ARBA00004141"/>
    </source>
</evidence>
<gene>
    <name evidence="7" type="ORF">FWJ32_04145</name>
</gene>
<feature type="transmembrane region" description="Helical" evidence="6">
    <location>
        <begin position="230"/>
        <end position="250"/>
    </location>
</feature>
<accession>A0A5D8QG22</accession>
<keyword evidence="3 6" id="KW-0812">Transmembrane</keyword>
<dbReference type="GO" id="GO:0015086">
    <property type="term" value="F:cadmium ion transmembrane transporter activity"/>
    <property type="evidence" value="ECO:0007669"/>
    <property type="project" value="TreeGrafter"/>
</dbReference>
<protein>
    <submittedName>
        <fullName evidence="7">Divalent metal cation transporter</fullName>
    </submittedName>
</protein>
<comment type="caution">
    <text evidence="7">The sequence shown here is derived from an EMBL/GenBank/DDBJ whole genome shotgun (WGS) entry which is preliminary data.</text>
</comment>
<dbReference type="PANTHER" id="PTHR11706">
    <property type="entry name" value="SOLUTE CARRIER PROTEIN FAMILY 11 MEMBER"/>
    <property type="match status" value="1"/>
</dbReference>